<protein>
    <submittedName>
        <fullName evidence="2">Uncharacterized protein</fullName>
    </submittedName>
</protein>
<dbReference type="Proteomes" id="UP000321085">
    <property type="component" value="Unassembled WGS sequence"/>
</dbReference>
<organism evidence="2 3">
    <name type="scientific">Microvirga aerophila</name>
    <dbReference type="NCBI Taxonomy" id="670291"/>
    <lineage>
        <taxon>Bacteria</taxon>
        <taxon>Pseudomonadati</taxon>
        <taxon>Pseudomonadota</taxon>
        <taxon>Alphaproteobacteria</taxon>
        <taxon>Hyphomicrobiales</taxon>
        <taxon>Methylobacteriaceae</taxon>
        <taxon>Microvirga</taxon>
    </lineage>
</organism>
<dbReference type="RefSeq" id="WP_147023259.1">
    <property type="nucleotide sequence ID" value="NZ_BJYU01000276.1"/>
</dbReference>
<keyword evidence="1" id="KW-0732">Signal</keyword>
<dbReference type="EMBL" id="BJYU01000276">
    <property type="protein sequence ID" value="GEO18926.1"/>
    <property type="molecule type" value="Genomic_DNA"/>
</dbReference>
<dbReference type="AlphaFoldDB" id="A0A512C3Y4"/>
<evidence type="ECO:0000256" key="1">
    <source>
        <dbReference type="SAM" id="SignalP"/>
    </source>
</evidence>
<proteinExistence type="predicted"/>
<feature type="signal peptide" evidence="1">
    <location>
        <begin position="1"/>
        <end position="21"/>
    </location>
</feature>
<gene>
    <name evidence="2" type="ORF">MAE02_66220</name>
</gene>
<comment type="caution">
    <text evidence="2">The sequence shown here is derived from an EMBL/GenBank/DDBJ whole genome shotgun (WGS) entry which is preliminary data.</text>
</comment>
<sequence>MLRLGVVIVATALTGAVFSQALGNRPMDAAVAAETSLTVFETAGYGIDSCLQESGECRMVVAHAWCETHGLPQVAAVRLSANRRDLTVSCTR</sequence>
<evidence type="ECO:0000313" key="3">
    <source>
        <dbReference type="Proteomes" id="UP000321085"/>
    </source>
</evidence>
<keyword evidence="3" id="KW-1185">Reference proteome</keyword>
<feature type="chain" id="PRO_5021812992" evidence="1">
    <location>
        <begin position="22"/>
        <end position="92"/>
    </location>
</feature>
<reference evidence="2 3" key="1">
    <citation type="submission" date="2019-07" db="EMBL/GenBank/DDBJ databases">
        <title>Whole genome shotgun sequence of Microvirga aerophila NBRC 106136.</title>
        <authorList>
            <person name="Hosoyama A."/>
            <person name="Uohara A."/>
            <person name="Ohji S."/>
            <person name="Ichikawa N."/>
        </authorList>
    </citation>
    <scope>NUCLEOTIDE SEQUENCE [LARGE SCALE GENOMIC DNA]</scope>
    <source>
        <strain evidence="2 3">NBRC 106136</strain>
    </source>
</reference>
<evidence type="ECO:0000313" key="2">
    <source>
        <dbReference type="EMBL" id="GEO18926.1"/>
    </source>
</evidence>
<name>A0A512C3Y4_9HYPH</name>
<accession>A0A512C3Y4</accession>